<dbReference type="Proteomes" id="UP000677228">
    <property type="component" value="Unassembled WGS sequence"/>
</dbReference>
<dbReference type="PANTHER" id="PTHR42776">
    <property type="entry name" value="SERINE PEPTIDASE S9 FAMILY MEMBER"/>
    <property type="match status" value="1"/>
</dbReference>
<dbReference type="GO" id="GO:0006508">
    <property type="term" value="P:proteolysis"/>
    <property type="evidence" value="ECO:0007669"/>
    <property type="project" value="InterPro"/>
</dbReference>
<dbReference type="Pfam" id="PF00326">
    <property type="entry name" value="Peptidase_S9"/>
    <property type="match status" value="1"/>
</dbReference>
<name>A0A8S2HW47_9BILA</name>
<dbReference type="InterPro" id="IPR029058">
    <property type="entry name" value="AB_hydrolase_fold"/>
</dbReference>
<dbReference type="EMBL" id="CAJNOK010003183">
    <property type="protein sequence ID" value="CAF0890977.1"/>
    <property type="molecule type" value="Genomic_DNA"/>
</dbReference>
<feature type="signal peptide" evidence="2">
    <location>
        <begin position="1"/>
        <end position="18"/>
    </location>
</feature>
<evidence type="ECO:0000313" key="4">
    <source>
        <dbReference type="EMBL" id="CAF0890977.1"/>
    </source>
</evidence>
<dbReference type="AlphaFoldDB" id="A0A8S2HW47"/>
<gene>
    <name evidence="4" type="ORF">OVA965_LOCUS9127</name>
    <name evidence="5" type="ORF">TMI583_LOCUS9123</name>
</gene>
<dbReference type="SUPFAM" id="SSF53474">
    <property type="entry name" value="alpha/beta-Hydrolases"/>
    <property type="match status" value="1"/>
</dbReference>
<evidence type="ECO:0000259" key="3">
    <source>
        <dbReference type="Pfam" id="PF00326"/>
    </source>
</evidence>
<dbReference type="GO" id="GO:0004252">
    <property type="term" value="F:serine-type endopeptidase activity"/>
    <property type="evidence" value="ECO:0007669"/>
    <property type="project" value="TreeGrafter"/>
</dbReference>
<protein>
    <recommendedName>
        <fullName evidence="3">Peptidase S9 prolyl oligopeptidase catalytic domain-containing protein</fullName>
    </recommendedName>
</protein>
<sequence>MIVQHFIYFLCFISLCVTQKPKLTLDEFFNYVSFENLKLSPDGSTLLVETKRPDWDHNRFRTDLSLYNSRKLYPRKQLTESGHDSSAQWSPNGLFIAFLSDNNSTTVEDTSSNIFIYSLATNNVSSVSTIRKEGIHAFTWGHDSNGLYYATSTPCTDEQQNAYKEEWKDVIQYRESERGDTVYYIDIVHKKHSSDIVTEIPYRVRELIATSNGHSLVFATESRSQRREKIDDFEIYLINIWSTNQSPIQLTYNEAIETNLKLSHDNKHVFFIVNGEGSVDGKYQDYQARLYSIDIQMRSIERMASDFTGHIMDYAVSNDSIGLVILGQLGTEVHVYSQRSSTQPMVEHLSWNGTYENIATSPNQISSSIAFVYSALDKPQEVYFIENLDQIINAEILTTENSLFLETDLPRGKPYRWNSDDNITVEGMLQYPPGKFEQKNLPLFVLIHGGPYSADGNRFEASWYIWATVAATEGWLVLMPNYRGSTGYGDHFLSQVIHEIVSRPGKDILAGVDSLVRDGIADPNHLTIGGYSYGGYLTNWLITQTTRFKAAVTGAGAVEHIANWGNDDVSLVDAYFLGGYPWEVPQQYHSEAAIYYVDKIETPTHMITGDKDIRVAVLESFLFERALNTLNVPCKLLLFPGEGHELDKNPWHGKIKVREELRWLKMYGNRTV</sequence>
<keyword evidence="1" id="KW-0378">Hydrolase</keyword>
<feature type="chain" id="PRO_5035646960" description="Peptidase S9 prolyl oligopeptidase catalytic domain-containing protein" evidence="2">
    <location>
        <begin position="19"/>
        <end position="672"/>
    </location>
</feature>
<proteinExistence type="predicted"/>
<reference evidence="5" key="1">
    <citation type="submission" date="2021-02" db="EMBL/GenBank/DDBJ databases">
        <authorList>
            <person name="Nowell W R."/>
        </authorList>
    </citation>
    <scope>NUCLEOTIDE SEQUENCE</scope>
</reference>
<keyword evidence="2" id="KW-0732">Signal</keyword>
<dbReference type="Gene3D" id="2.120.10.30">
    <property type="entry name" value="TolB, C-terminal domain"/>
    <property type="match status" value="2"/>
</dbReference>
<dbReference type="PANTHER" id="PTHR42776:SF27">
    <property type="entry name" value="DIPEPTIDYL PEPTIDASE FAMILY MEMBER 6"/>
    <property type="match status" value="1"/>
</dbReference>
<accession>A0A8S2HW47</accession>
<dbReference type="InterPro" id="IPR011042">
    <property type="entry name" value="6-blade_b-propeller_TolB-like"/>
</dbReference>
<dbReference type="EMBL" id="CAJOBA010003184">
    <property type="protein sequence ID" value="CAF3673300.1"/>
    <property type="molecule type" value="Genomic_DNA"/>
</dbReference>
<feature type="domain" description="Peptidase S9 prolyl oligopeptidase catalytic" evidence="3">
    <location>
        <begin position="468"/>
        <end position="667"/>
    </location>
</feature>
<organism evidence="5 6">
    <name type="scientific">Didymodactylos carnosus</name>
    <dbReference type="NCBI Taxonomy" id="1234261"/>
    <lineage>
        <taxon>Eukaryota</taxon>
        <taxon>Metazoa</taxon>
        <taxon>Spiralia</taxon>
        <taxon>Gnathifera</taxon>
        <taxon>Rotifera</taxon>
        <taxon>Eurotatoria</taxon>
        <taxon>Bdelloidea</taxon>
        <taxon>Philodinida</taxon>
        <taxon>Philodinidae</taxon>
        <taxon>Didymodactylos</taxon>
    </lineage>
</organism>
<evidence type="ECO:0000256" key="2">
    <source>
        <dbReference type="SAM" id="SignalP"/>
    </source>
</evidence>
<dbReference type="InterPro" id="IPR001375">
    <property type="entry name" value="Peptidase_S9_cat"/>
</dbReference>
<evidence type="ECO:0000313" key="6">
    <source>
        <dbReference type="Proteomes" id="UP000682733"/>
    </source>
</evidence>
<evidence type="ECO:0000256" key="1">
    <source>
        <dbReference type="ARBA" id="ARBA00022801"/>
    </source>
</evidence>
<evidence type="ECO:0000313" key="5">
    <source>
        <dbReference type="EMBL" id="CAF3673300.1"/>
    </source>
</evidence>
<dbReference type="Proteomes" id="UP000682733">
    <property type="component" value="Unassembled WGS sequence"/>
</dbReference>
<dbReference type="Gene3D" id="3.40.50.1820">
    <property type="entry name" value="alpha/beta hydrolase"/>
    <property type="match status" value="1"/>
</dbReference>
<dbReference type="SUPFAM" id="SSF82171">
    <property type="entry name" value="DPP6 N-terminal domain-like"/>
    <property type="match status" value="1"/>
</dbReference>
<comment type="caution">
    <text evidence="5">The sequence shown here is derived from an EMBL/GenBank/DDBJ whole genome shotgun (WGS) entry which is preliminary data.</text>
</comment>